<dbReference type="SUPFAM" id="SSF46626">
    <property type="entry name" value="Cytochrome c"/>
    <property type="match status" value="1"/>
</dbReference>
<accession>A0ABP9UV27</accession>
<dbReference type="Proteomes" id="UP001476282">
    <property type="component" value="Unassembled WGS sequence"/>
</dbReference>
<evidence type="ECO:0000313" key="2">
    <source>
        <dbReference type="Proteomes" id="UP001476282"/>
    </source>
</evidence>
<dbReference type="EMBL" id="BAABRI010000013">
    <property type="protein sequence ID" value="GAA5483214.1"/>
    <property type="molecule type" value="Genomic_DNA"/>
</dbReference>
<dbReference type="Gene3D" id="1.10.760.10">
    <property type="entry name" value="Cytochrome c-like domain"/>
    <property type="match status" value="1"/>
</dbReference>
<evidence type="ECO:0000313" key="1">
    <source>
        <dbReference type="EMBL" id="GAA5483214.1"/>
    </source>
</evidence>
<reference evidence="1 2" key="1">
    <citation type="submission" date="2024-02" db="EMBL/GenBank/DDBJ databases">
        <title>Haloferula sargassicola NBRC 104335.</title>
        <authorList>
            <person name="Ichikawa N."/>
            <person name="Katano-Makiyama Y."/>
            <person name="Hidaka K."/>
        </authorList>
    </citation>
    <scope>NUCLEOTIDE SEQUENCE [LARGE SCALE GENOMIC DNA]</scope>
    <source>
        <strain evidence="1 2">NBRC 104335</strain>
    </source>
</reference>
<comment type="caution">
    <text evidence="1">The sequence shown here is derived from an EMBL/GenBank/DDBJ whole genome shotgun (WGS) entry which is preliminary data.</text>
</comment>
<protein>
    <recommendedName>
        <fullName evidence="3">Cytochrome c domain-containing protein</fullName>
    </recommendedName>
</protein>
<proteinExistence type="predicted"/>
<evidence type="ECO:0008006" key="3">
    <source>
        <dbReference type="Google" id="ProtNLM"/>
    </source>
</evidence>
<name>A0ABP9UV27_9BACT</name>
<keyword evidence="2" id="KW-1185">Reference proteome</keyword>
<dbReference type="InterPro" id="IPR036909">
    <property type="entry name" value="Cyt_c-like_dom_sf"/>
</dbReference>
<gene>
    <name evidence="1" type="ORF">Hsar01_02443</name>
</gene>
<sequence length="86" mass="9487">MPAVSEEMVALSPVDRDHLENGRAVYRQACANCHDPIAVRGKSAAYWTGYVPHMADHADLLPADQADLLNYLVAAQLEATPRKQRD</sequence>
<organism evidence="1 2">
    <name type="scientific">Haloferula sargassicola</name>
    <dbReference type="NCBI Taxonomy" id="490096"/>
    <lineage>
        <taxon>Bacteria</taxon>
        <taxon>Pseudomonadati</taxon>
        <taxon>Verrucomicrobiota</taxon>
        <taxon>Verrucomicrobiia</taxon>
        <taxon>Verrucomicrobiales</taxon>
        <taxon>Verrucomicrobiaceae</taxon>
        <taxon>Haloferula</taxon>
    </lineage>
</organism>